<dbReference type="EMBL" id="JAHDYR010000069">
    <property type="protein sequence ID" value="KAG9389445.1"/>
    <property type="molecule type" value="Genomic_DNA"/>
</dbReference>
<comment type="caution">
    <text evidence="1">The sequence shown here is derived from an EMBL/GenBank/DDBJ whole genome shotgun (WGS) entry which is preliminary data.</text>
</comment>
<gene>
    <name evidence="1" type="ORF">J8273_8737</name>
</gene>
<dbReference type="Proteomes" id="UP000717585">
    <property type="component" value="Unassembled WGS sequence"/>
</dbReference>
<evidence type="ECO:0000313" key="2">
    <source>
        <dbReference type="Proteomes" id="UP000717585"/>
    </source>
</evidence>
<dbReference type="AlphaFoldDB" id="A0A8J6ARB5"/>
<proteinExistence type="predicted"/>
<protein>
    <submittedName>
        <fullName evidence="1">Uncharacterized protein</fullName>
    </submittedName>
</protein>
<reference evidence="1" key="1">
    <citation type="submission" date="2021-05" db="EMBL/GenBank/DDBJ databases">
        <title>A free-living protist that lacks canonical eukaryotic 1 DNA replication and segregation systems.</title>
        <authorList>
            <person name="Salas-Leiva D.E."/>
            <person name="Tromer E.C."/>
            <person name="Curtis B.A."/>
            <person name="Jerlstrom-Hultqvist J."/>
            <person name="Kolisko M."/>
            <person name="Yi Z."/>
            <person name="Salas-Leiva J.S."/>
            <person name="Gallot-Lavallee L."/>
            <person name="Kops G.J.P.L."/>
            <person name="Archibald J.M."/>
            <person name="Simpson A.G.B."/>
            <person name="Roger A.J."/>
        </authorList>
    </citation>
    <scope>NUCLEOTIDE SEQUENCE</scope>
    <source>
        <strain evidence="1">BICM</strain>
    </source>
</reference>
<accession>A0A8J6ARB5</accession>
<evidence type="ECO:0000313" key="1">
    <source>
        <dbReference type="EMBL" id="KAG9389445.1"/>
    </source>
</evidence>
<name>A0A8J6ARB5_9EUKA</name>
<keyword evidence="2" id="KW-1185">Reference proteome</keyword>
<organism evidence="1 2">
    <name type="scientific">Carpediemonas membranifera</name>
    <dbReference type="NCBI Taxonomy" id="201153"/>
    <lineage>
        <taxon>Eukaryota</taxon>
        <taxon>Metamonada</taxon>
        <taxon>Carpediemonas-like organisms</taxon>
        <taxon>Carpediemonas</taxon>
    </lineage>
</organism>
<sequence>MLFRPTDEVKLGQDTYCVQGPWQASYAAQTMSRDVRLGSARMEMNTITSSTQQQETTAFKEAFELFMDKYSLFTISRLNEGENNGNTAKIRADVRSSFFSAWLCTQCGSKWMMERTNSLLVSFSGSVAVDIQTTVFAGFGAGDPSSMSIDTTLALLKDVQDLVVWCDIAAKVRRMRLPSDKVRKACITIAPTSVAKRAYAIVSHPTAFTVWWEHYALRKISPEVFKDFIDWANFTSTADLVTGEVTAVQLTDTVMHYAIDSISKFESGYHLTKWEEPWVTRTWQKPCEATADAKQKQSGRKQNYSQLVLSAAFASGSKAVGAVYP</sequence>